<organism evidence="2 3">
    <name type="scientific">Candidatus Limivivens intestinipullorum</name>
    <dbReference type="NCBI Taxonomy" id="2840858"/>
    <lineage>
        <taxon>Bacteria</taxon>
        <taxon>Bacillati</taxon>
        <taxon>Bacillota</taxon>
        <taxon>Clostridia</taxon>
        <taxon>Lachnospirales</taxon>
        <taxon>Lachnospiraceae</taxon>
        <taxon>Lachnospiraceae incertae sedis</taxon>
        <taxon>Candidatus Limivivens</taxon>
    </lineage>
</organism>
<dbReference type="InterPro" id="IPR036812">
    <property type="entry name" value="NAD(P)_OxRdtase_dom_sf"/>
</dbReference>
<dbReference type="InterPro" id="IPR053135">
    <property type="entry name" value="AKR2_Oxidoreductase"/>
</dbReference>
<dbReference type="EMBL" id="DVIQ01000007">
    <property type="protein sequence ID" value="HIS30198.1"/>
    <property type="molecule type" value="Genomic_DNA"/>
</dbReference>
<evidence type="ECO:0000313" key="2">
    <source>
        <dbReference type="EMBL" id="HIS30198.1"/>
    </source>
</evidence>
<reference evidence="2" key="2">
    <citation type="journal article" date="2021" name="PeerJ">
        <title>Extensive microbial diversity within the chicken gut microbiome revealed by metagenomics and culture.</title>
        <authorList>
            <person name="Gilroy R."/>
            <person name="Ravi A."/>
            <person name="Getino M."/>
            <person name="Pursley I."/>
            <person name="Horton D.L."/>
            <person name="Alikhan N.F."/>
            <person name="Baker D."/>
            <person name="Gharbi K."/>
            <person name="Hall N."/>
            <person name="Watson M."/>
            <person name="Adriaenssens E.M."/>
            <person name="Foster-Nyarko E."/>
            <person name="Jarju S."/>
            <person name="Secka A."/>
            <person name="Antonio M."/>
            <person name="Oren A."/>
            <person name="Chaudhuri R.R."/>
            <person name="La Ragione R."/>
            <person name="Hildebrand F."/>
            <person name="Pallen M.J."/>
        </authorList>
    </citation>
    <scope>NUCLEOTIDE SEQUENCE</scope>
    <source>
        <strain evidence="2">CHK190-19873</strain>
    </source>
</reference>
<dbReference type="PANTHER" id="PTHR43312">
    <property type="entry name" value="D-THREO-ALDOSE 1-DEHYDROGENASE"/>
    <property type="match status" value="1"/>
</dbReference>
<dbReference type="Proteomes" id="UP000823935">
    <property type="component" value="Unassembled WGS sequence"/>
</dbReference>
<dbReference type="Pfam" id="PF00248">
    <property type="entry name" value="Aldo_ket_red"/>
    <property type="match status" value="1"/>
</dbReference>
<protein>
    <submittedName>
        <fullName evidence="2">Aldo/keto reductase</fullName>
    </submittedName>
</protein>
<sequence>MKRKIGKSNIEVSAMGTGCWAIGGPAFEKDGTPIGWGDVKDEDSIRGLETALDMGITLFDTSNMYGTGHSETLIGQVIKGRRDKVVISTKFGWVFDPATRTKLGWDVSPEYIRKSCEGSLKRLGTDYIDVYFLHVPFCENERAPQVCDTLEELVKEGKIRTYGWSTDKVDSARVFAGREHCAVVQFGENIFEDNAEMIGLAAQNDMACFCRGPLAMGLLTGKFKADSTLKDNDIRGKNAPDYMKFFKDGKPNPEFLSKVEAIREILTEGGRTPAQGALGWLWARSDRTIPIPGFKTPKQIQDNARAMEFGPLTEKQMSEISRLLSQMA</sequence>
<proteinExistence type="predicted"/>
<name>A0A9D1JJ22_9FIRM</name>
<comment type="caution">
    <text evidence="2">The sequence shown here is derived from an EMBL/GenBank/DDBJ whole genome shotgun (WGS) entry which is preliminary data.</text>
</comment>
<dbReference type="InterPro" id="IPR023210">
    <property type="entry name" value="NADP_OxRdtase_dom"/>
</dbReference>
<feature type="domain" description="NADP-dependent oxidoreductase" evidence="1">
    <location>
        <begin position="31"/>
        <end position="323"/>
    </location>
</feature>
<accession>A0A9D1JJ22</accession>
<gene>
    <name evidence="2" type="ORF">IAB44_01400</name>
</gene>
<dbReference type="PANTHER" id="PTHR43312:SF1">
    <property type="entry name" value="NADP-DEPENDENT OXIDOREDUCTASE DOMAIN-CONTAINING PROTEIN"/>
    <property type="match status" value="1"/>
</dbReference>
<reference evidence="2" key="1">
    <citation type="submission" date="2020-10" db="EMBL/GenBank/DDBJ databases">
        <authorList>
            <person name="Gilroy R."/>
        </authorList>
    </citation>
    <scope>NUCLEOTIDE SEQUENCE</scope>
    <source>
        <strain evidence="2">CHK190-19873</strain>
    </source>
</reference>
<dbReference type="Gene3D" id="3.20.20.100">
    <property type="entry name" value="NADP-dependent oxidoreductase domain"/>
    <property type="match status" value="1"/>
</dbReference>
<dbReference type="SUPFAM" id="SSF51430">
    <property type="entry name" value="NAD(P)-linked oxidoreductase"/>
    <property type="match status" value="1"/>
</dbReference>
<dbReference type="CDD" id="cd19086">
    <property type="entry name" value="AKR_AKR11C1"/>
    <property type="match status" value="1"/>
</dbReference>
<evidence type="ECO:0000259" key="1">
    <source>
        <dbReference type="Pfam" id="PF00248"/>
    </source>
</evidence>
<evidence type="ECO:0000313" key="3">
    <source>
        <dbReference type="Proteomes" id="UP000823935"/>
    </source>
</evidence>
<dbReference type="AlphaFoldDB" id="A0A9D1JJ22"/>